<evidence type="ECO:0000313" key="4">
    <source>
        <dbReference type="Proteomes" id="UP000829720"/>
    </source>
</evidence>
<accession>A0A8T3D4M8</accession>
<dbReference type="GO" id="GO:1904356">
    <property type="term" value="P:regulation of telomere maintenance via telomere lengthening"/>
    <property type="evidence" value="ECO:0007669"/>
    <property type="project" value="TreeGrafter"/>
</dbReference>
<evidence type="ECO:0000313" key="3">
    <source>
        <dbReference type="EMBL" id="KAI1891206.1"/>
    </source>
</evidence>
<gene>
    <name evidence="3" type="ORF">AGOR_G00141400</name>
</gene>
<dbReference type="EMBL" id="JAERUA010000013">
    <property type="protein sequence ID" value="KAI1891206.1"/>
    <property type="molecule type" value="Genomic_DNA"/>
</dbReference>
<name>A0A8T3D4M8_9TELE</name>
<dbReference type="Pfam" id="PF14973">
    <property type="entry name" value="TINF2_N"/>
    <property type="match status" value="1"/>
</dbReference>
<dbReference type="OrthoDB" id="9948370at2759"/>
<dbReference type="PANTHER" id="PTHR15512:SF2">
    <property type="match status" value="1"/>
</dbReference>
<dbReference type="GO" id="GO:0016233">
    <property type="term" value="P:telomere capping"/>
    <property type="evidence" value="ECO:0007669"/>
    <property type="project" value="InterPro"/>
</dbReference>
<dbReference type="GO" id="GO:0042162">
    <property type="term" value="F:telomeric DNA binding"/>
    <property type="evidence" value="ECO:0007669"/>
    <property type="project" value="TreeGrafter"/>
</dbReference>
<dbReference type="InterPro" id="IPR029400">
    <property type="entry name" value="TINF2_N"/>
</dbReference>
<feature type="region of interest" description="Disordered" evidence="1">
    <location>
        <begin position="402"/>
        <end position="451"/>
    </location>
</feature>
<feature type="domain" description="TERF1-interacting nuclear factor 2 N-terminal" evidence="2">
    <location>
        <begin position="36"/>
        <end position="184"/>
    </location>
</feature>
<dbReference type="PANTHER" id="PTHR15512">
    <property type="entry name" value="TERF1-INTERACTING NUCLEAR FACTOR 2"/>
    <property type="match status" value="1"/>
</dbReference>
<protein>
    <recommendedName>
        <fullName evidence="2">TERF1-interacting nuclear factor 2 N-terminal domain-containing protein</fullName>
    </recommendedName>
</protein>
<organism evidence="3 4">
    <name type="scientific">Albula goreensis</name>
    <dbReference type="NCBI Taxonomy" id="1534307"/>
    <lineage>
        <taxon>Eukaryota</taxon>
        <taxon>Metazoa</taxon>
        <taxon>Chordata</taxon>
        <taxon>Craniata</taxon>
        <taxon>Vertebrata</taxon>
        <taxon>Euteleostomi</taxon>
        <taxon>Actinopterygii</taxon>
        <taxon>Neopterygii</taxon>
        <taxon>Teleostei</taxon>
        <taxon>Albuliformes</taxon>
        <taxon>Albulidae</taxon>
        <taxon>Albula</taxon>
    </lineage>
</organism>
<feature type="region of interest" description="Disordered" evidence="1">
    <location>
        <begin position="499"/>
        <end position="527"/>
    </location>
</feature>
<dbReference type="CDD" id="cd11657">
    <property type="entry name" value="TIN2_N"/>
    <property type="match status" value="1"/>
</dbReference>
<feature type="compositionally biased region" description="Polar residues" evidence="1">
    <location>
        <begin position="431"/>
        <end position="451"/>
    </location>
</feature>
<evidence type="ECO:0000259" key="2">
    <source>
        <dbReference type="Pfam" id="PF14973"/>
    </source>
</evidence>
<dbReference type="Proteomes" id="UP000829720">
    <property type="component" value="Unassembled WGS sequence"/>
</dbReference>
<reference evidence="3" key="1">
    <citation type="submission" date="2021-01" db="EMBL/GenBank/DDBJ databases">
        <authorList>
            <person name="Zahm M."/>
            <person name="Roques C."/>
            <person name="Cabau C."/>
            <person name="Klopp C."/>
            <person name="Donnadieu C."/>
            <person name="Jouanno E."/>
            <person name="Lampietro C."/>
            <person name="Louis A."/>
            <person name="Herpin A."/>
            <person name="Echchiki A."/>
            <person name="Berthelot C."/>
            <person name="Parey E."/>
            <person name="Roest-Crollius H."/>
            <person name="Braasch I."/>
            <person name="Postlethwait J."/>
            <person name="Bobe J."/>
            <person name="Montfort J."/>
            <person name="Bouchez O."/>
            <person name="Begum T."/>
            <person name="Mejri S."/>
            <person name="Adams A."/>
            <person name="Chen W.-J."/>
            <person name="Guiguen Y."/>
        </authorList>
    </citation>
    <scope>NUCLEOTIDE SEQUENCE</scope>
    <source>
        <tissue evidence="3">Blood</tissue>
    </source>
</reference>
<sequence>METRSASEERNMGLSLPLSSLSLLVPPLRLVSAAMWQVVQKQEIMHYGKLEELVSLVTETAPELLSYRKRTQLILALRAKLILELCRSEHTADPHTIQLHLDRIRSPSVSPVHTGASDVETEESEANFLELVQTLLEDPAEREHFFQEVFPVQFGPKYDTALQVLVWEFLSRLEQLLPVPDLQQTVCWLGASPSVLAECMQSICNPQQLQSLLQHHRGLGHLNVTPNAVDDCMLSSLSIPAFRRLVDSAERTDFNNQSESKSVCDSSAEDRKTDWLMASIDHTRAKLTSGLNSGENAQDKLTRKLGYGMSKEEKCILPNIKMEEEDAEMKREDEVRDEEVMKIWKGQRSEQKGRDQTGEIIQTAWKLKAGGKSSCIKEERGVEPSNVTSCLAKKPKVRTRRGRIICSLENPQKQLPGSPEKGVSAEPSHGSPVNSPTKGNPGQASEGSSQGFTCSQCPFVHMEEEKLHQHIEKYSLLGCYRLDIIGEDMKKEFVMHSTDHEEAEQRLDLNSGEDTEKTDDGKAGHGMNREETDILLNIKEEEEEEDWEGQNEEMKEVEGVFWERARERGGIARHLKTDMELNEDNCIKLEVSSCLLRQPKELSDQSEPSVEPPVISPMNTGQTLEVVSQVFSCSQCPFVHSEEVKLQQHIEKQYGRG</sequence>
<feature type="compositionally biased region" description="Basic and acidic residues" evidence="1">
    <location>
        <begin position="514"/>
        <end position="527"/>
    </location>
</feature>
<dbReference type="GO" id="GO:0070187">
    <property type="term" value="C:shelterin complex"/>
    <property type="evidence" value="ECO:0007669"/>
    <property type="project" value="InterPro"/>
</dbReference>
<dbReference type="AlphaFoldDB" id="A0A8T3D4M8"/>
<dbReference type="InterPro" id="IPR039098">
    <property type="entry name" value="TINF2"/>
</dbReference>
<proteinExistence type="predicted"/>
<evidence type="ECO:0000256" key="1">
    <source>
        <dbReference type="SAM" id="MobiDB-lite"/>
    </source>
</evidence>
<comment type="caution">
    <text evidence="3">The sequence shown here is derived from an EMBL/GenBank/DDBJ whole genome shotgun (WGS) entry which is preliminary data.</text>
</comment>
<keyword evidence="4" id="KW-1185">Reference proteome</keyword>